<gene>
    <name evidence="1" type="ORF">MUK42_05821</name>
</gene>
<proteinExistence type="predicted"/>
<keyword evidence="2" id="KW-1185">Reference proteome</keyword>
<dbReference type="Proteomes" id="UP001055439">
    <property type="component" value="Chromosome 1"/>
</dbReference>
<evidence type="ECO:0000313" key="2">
    <source>
        <dbReference type="Proteomes" id="UP001055439"/>
    </source>
</evidence>
<accession>A0A9E7EGB6</accession>
<dbReference type="AlphaFoldDB" id="A0A9E7EGB6"/>
<reference evidence="1" key="1">
    <citation type="submission" date="2022-05" db="EMBL/GenBank/DDBJ databases">
        <title>The Musa troglodytarum L. genome provides insights into the mechanism of non-climacteric behaviour and enrichment of carotenoids.</title>
        <authorList>
            <person name="Wang J."/>
        </authorList>
    </citation>
    <scope>NUCLEOTIDE SEQUENCE</scope>
    <source>
        <tissue evidence="1">Leaf</tissue>
    </source>
</reference>
<dbReference type="EMBL" id="CP097502">
    <property type="protein sequence ID" value="URD76809.1"/>
    <property type="molecule type" value="Genomic_DNA"/>
</dbReference>
<protein>
    <submittedName>
        <fullName evidence="1">Uncharacterized protein</fullName>
    </submittedName>
</protein>
<name>A0A9E7EGB6_9LILI</name>
<organism evidence="1 2">
    <name type="scientific">Musa troglodytarum</name>
    <name type="common">fe'i banana</name>
    <dbReference type="NCBI Taxonomy" id="320322"/>
    <lineage>
        <taxon>Eukaryota</taxon>
        <taxon>Viridiplantae</taxon>
        <taxon>Streptophyta</taxon>
        <taxon>Embryophyta</taxon>
        <taxon>Tracheophyta</taxon>
        <taxon>Spermatophyta</taxon>
        <taxon>Magnoliopsida</taxon>
        <taxon>Liliopsida</taxon>
        <taxon>Zingiberales</taxon>
        <taxon>Musaceae</taxon>
        <taxon>Musa</taxon>
    </lineage>
</organism>
<dbReference type="OrthoDB" id="7537227at2759"/>
<evidence type="ECO:0000313" key="1">
    <source>
        <dbReference type="EMBL" id="URD76809.1"/>
    </source>
</evidence>
<sequence>MCTPSIHNVPIVTLRLLSPVPAQHATTTLYSIFFYKVYRSIIGSKKPLIGALGMLIRSIKDVLKALFNLALYPLNCLHTFRSLSITKKVYSRFII</sequence>